<proteinExistence type="predicted"/>
<accession>A0ACB8C3C4</accession>
<reference evidence="1" key="1">
    <citation type="submission" date="2020-05" db="EMBL/GenBank/DDBJ databases">
        <title>Large-scale comparative analyses of tick genomes elucidate their genetic diversity and vector capacities.</title>
        <authorList>
            <person name="Jia N."/>
            <person name="Wang J."/>
            <person name="Shi W."/>
            <person name="Du L."/>
            <person name="Sun Y."/>
            <person name="Zhan W."/>
            <person name="Jiang J."/>
            <person name="Wang Q."/>
            <person name="Zhang B."/>
            <person name="Ji P."/>
            <person name="Sakyi L.B."/>
            <person name="Cui X."/>
            <person name="Yuan T."/>
            <person name="Jiang B."/>
            <person name="Yang W."/>
            <person name="Lam T.T.-Y."/>
            <person name="Chang Q."/>
            <person name="Ding S."/>
            <person name="Wang X."/>
            <person name="Zhu J."/>
            <person name="Ruan X."/>
            <person name="Zhao L."/>
            <person name="Wei J."/>
            <person name="Que T."/>
            <person name="Du C."/>
            <person name="Cheng J."/>
            <person name="Dai P."/>
            <person name="Han X."/>
            <person name="Huang E."/>
            <person name="Gao Y."/>
            <person name="Liu J."/>
            <person name="Shao H."/>
            <person name="Ye R."/>
            <person name="Li L."/>
            <person name="Wei W."/>
            <person name="Wang X."/>
            <person name="Wang C."/>
            <person name="Yang T."/>
            <person name="Huo Q."/>
            <person name="Li W."/>
            <person name="Guo W."/>
            <person name="Chen H."/>
            <person name="Zhou L."/>
            <person name="Ni X."/>
            <person name="Tian J."/>
            <person name="Zhou Y."/>
            <person name="Sheng Y."/>
            <person name="Liu T."/>
            <person name="Pan Y."/>
            <person name="Xia L."/>
            <person name="Li J."/>
            <person name="Zhao F."/>
            <person name="Cao W."/>
        </authorList>
    </citation>
    <scope>NUCLEOTIDE SEQUENCE</scope>
    <source>
        <strain evidence="1">Dsil-2018</strain>
    </source>
</reference>
<organism evidence="1 2">
    <name type="scientific">Dermacentor silvarum</name>
    <name type="common">Tick</name>
    <dbReference type="NCBI Taxonomy" id="543639"/>
    <lineage>
        <taxon>Eukaryota</taxon>
        <taxon>Metazoa</taxon>
        <taxon>Ecdysozoa</taxon>
        <taxon>Arthropoda</taxon>
        <taxon>Chelicerata</taxon>
        <taxon>Arachnida</taxon>
        <taxon>Acari</taxon>
        <taxon>Parasitiformes</taxon>
        <taxon>Ixodida</taxon>
        <taxon>Ixodoidea</taxon>
        <taxon>Ixodidae</taxon>
        <taxon>Rhipicephalinae</taxon>
        <taxon>Dermacentor</taxon>
    </lineage>
</organism>
<sequence length="664" mass="73548">MGEAAAGRQPLMDAFCNPELTHPSKLNELRHCVCDAGYVRNAWGHCITVEECEMCKALPNHDFHNCESACPLTCGEPVPVKCTLQCVARCACPPGYVRVRNQENTCVPVSQCSPICPVNSTFELCMHGCAPQCRQDAHAAGCTPSCHWGELLGFPNALHIVQSIEPPDGEDPRFEAHLRSWQAAYGIILHSVCIAFEASVLFFMLYGDLTEGVFSVAVLNILLIAMCVKGAAGMAVYLIFGRQFVSILNEMVTFEEFICYQPVSDTHCWFSARKLWEVSRWITITAYVTSRYAMYQELSAGQTTFLAAAASSLWSVASVFVVSIASAEAHSLARLIYRVLSDYMRHLSALALLTAKTDSAAHPARNSSALLQDIRLKYLKLKLIAGRLNEILQFSTLVSVTLSLVLVCTSGYVVTHPGESLRKLLFSACYCAYILLELAELVLSSTNLKDQIQLFKSSLDSNQLCANAFGFFTLDKSLLVSILASSWSLYFGSRSGLDVDKLPELARSSRFLQRLLQALKCYGIMQASVWGLIPRLWMAYFARTFRKIRWLDSLRQDLERVKAASGIASRIVSPGYTVALYASIVNVSVALHCASTGTMFSNGFRTFFAGWALIQMVSLTWPVLAWQRIKHEVAKLRYTAQNFELPDGAPPILSEHVRSPKSNH</sequence>
<comment type="caution">
    <text evidence="1">The sequence shown here is derived from an EMBL/GenBank/DDBJ whole genome shotgun (WGS) entry which is preliminary data.</text>
</comment>
<keyword evidence="2" id="KW-1185">Reference proteome</keyword>
<gene>
    <name evidence="1" type="ORF">HPB49_011599</name>
</gene>
<name>A0ACB8C3C4_DERSI</name>
<dbReference type="EMBL" id="CM023478">
    <property type="protein sequence ID" value="KAH7933333.1"/>
    <property type="molecule type" value="Genomic_DNA"/>
</dbReference>
<evidence type="ECO:0000313" key="2">
    <source>
        <dbReference type="Proteomes" id="UP000821865"/>
    </source>
</evidence>
<protein>
    <submittedName>
        <fullName evidence="1">Uncharacterized protein</fullName>
    </submittedName>
</protein>
<dbReference type="Proteomes" id="UP000821865">
    <property type="component" value="Chromosome 9"/>
</dbReference>
<evidence type="ECO:0000313" key="1">
    <source>
        <dbReference type="EMBL" id="KAH7933333.1"/>
    </source>
</evidence>